<dbReference type="Pfam" id="PF17517">
    <property type="entry name" value="IgGFc_binding"/>
    <property type="match status" value="1"/>
</dbReference>
<name>A0AAF3EPE6_9BILA</name>
<accession>A0AAF3EPE6</accession>
<dbReference type="PANTHER" id="PTHR46534">
    <property type="entry name" value="IGGFC_BINDING DOMAIN-CONTAINING PROTEIN"/>
    <property type="match status" value="1"/>
</dbReference>
<evidence type="ECO:0000256" key="1">
    <source>
        <dbReference type="SAM" id="SignalP"/>
    </source>
</evidence>
<dbReference type="PANTHER" id="PTHR46534:SF1">
    <property type="entry name" value="IGGFC-BINDING PROTEIN N-TERMINAL DOMAIN-CONTAINING PROTEIN"/>
    <property type="match status" value="1"/>
</dbReference>
<dbReference type="InterPro" id="IPR035234">
    <property type="entry name" value="IgGFc-bd_N"/>
</dbReference>
<sequence>MRQLVYFVALISLLYANVQVLHKARITDLQEPAKVHPAVRAFTTGTKFIFAVTNSHLNDGDNTYTENITLIITNYDSTKPATVTVSTPSALFSTATFTVPPLQNSLFNLPPEIQTNYRDQHVGYFQTTNRSITVVADTTVTVVVRNAHSDGVSEDMYTVYPVCSLGTSYRSVGDDAARNNMRSTNIWSVVATQDGTQVTTFPPLTNPATVTINAGQVLTIAVNVIPLTNYQITTNFPVAVISGAVCGFGYWNPLICNYEAIMLFPIQDSGLLFPYTQFISEDRGEVMLFSQSQNTTVYVNGVAQGTLAGAQAYYIFSILGSAMITTSNPSYAVAVSSIRTDGQGSPFLVHIPSVSQFTNQTYIQVTTGLTGRSPASHYIRLQTDLPSTGKLTVDNWVVSPLFYQRQGKSTYYVADFPVQPGTHVIQSTDPNVKYAATVYGHAAFTAYGYTPGIDIPTTGTC</sequence>
<reference evidence="4" key="1">
    <citation type="submission" date="2024-02" db="UniProtKB">
        <authorList>
            <consortium name="WormBaseParasite"/>
        </authorList>
    </citation>
    <scope>IDENTIFICATION</scope>
</reference>
<feature type="signal peptide" evidence="1">
    <location>
        <begin position="1"/>
        <end position="16"/>
    </location>
</feature>
<evidence type="ECO:0000313" key="3">
    <source>
        <dbReference type="Proteomes" id="UP000887575"/>
    </source>
</evidence>
<keyword evidence="3" id="KW-1185">Reference proteome</keyword>
<dbReference type="Proteomes" id="UP000887575">
    <property type="component" value="Unassembled WGS sequence"/>
</dbReference>
<evidence type="ECO:0000313" key="4">
    <source>
        <dbReference type="WBParaSite" id="MBELARI_LOCUS15946"/>
    </source>
</evidence>
<dbReference type="WBParaSite" id="MBELARI_LOCUS15946">
    <property type="protein sequence ID" value="MBELARI_LOCUS15946"/>
    <property type="gene ID" value="MBELARI_LOCUS15946"/>
</dbReference>
<evidence type="ECO:0000259" key="2">
    <source>
        <dbReference type="Pfam" id="PF17517"/>
    </source>
</evidence>
<keyword evidence="1" id="KW-0732">Signal</keyword>
<feature type="chain" id="PRO_5042176419" evidence="1">
    <location>
        <begin position="17"/>
        <end position="461"/>
    </location>
</feature>
<protein>
    <submittedName>
        <fullName evidence="4">IgGFc-binding protein N-terminal domain-containing protein</fullName>
    </submittedName>
</protein>
<dbReference type="AlphaFoldDB" id="A0AAF3EPE6"/>
<feature type="domain" description="IgGFc-binding protein N-terminal" evidence="2">
    <location>
        <begin position="156"/>
        <end position="440"/>
    </location>
</feature>
<proteinExistence type="predicted"/>
<organism evidence="3 4">
    <name type="scientific">Mesorhabditis belari</name>
    <dbReference type="NCBI Taxonomy" id="2138241"/>
    <lineage>
        <taxon>Eukaryota</taxon>
        <taxon>Metazoa</taxon>
        <taxon>Ecdysozoa</taxon>
        <taxon>Nematoda</taxon>
        <taxon>Chromadorea</taxon>
        <taxon>Rhabditida</taxon>
        <taxon>Rhabditina</taxon>
        <taxon>Rhabditomorpha</taxon>
        <taxon>Rhabditoidea</taxon>
        <taxon>Rhabditidae</taxon>
        <taxon>Mesorhabditinae</taxon>
        <taxon>Mesorhabditis</taxon>
    </lineage>
</organism>